<keyword evidence="3" id="KW-0732">Signal</keyword>
<evidence type="ECO:0000313" key="10">
    <source>
        <dbReference type="Proteomes" id="UP000672097"/>
    </source>
</evidence>
<dbReference type="PANTHER" id="PTHR30332">
    <property type="entry name" value="PROBABLE GENERAL SECRETION PATHWAY PROTEIN D"/>
    <property type="match status" value="1"/>
</dbReference>
<dbReference type="InterPro" id="IPR005644">
    <property type="entry name" value="NolW-like"/>
</dbReference>
<dbReference type="Gene3D" id="3.30.1370.120">
    <property type="match status" value="1"/>
</dbReference>
<evidence type="ECO:0000256" key="1">
    <source>
        <dbReference type="ARBA" id="ARBA00004370"/>
    </source>
</evidence>
<evidence type="ECO:0000256" key="6">
    <source>
        <dbReference type="RuleBase" id="RU004003"/>
    </source>
</evidence>
<feature type="domain" description="Secretin/TonB short N-terminal" evidence="8">
    <location>
        <begin position="77"/>
        <end position="125"/>
    </location>
</feature>
<sequence>MIFTRTSEPRLHLAWRWAMAAVLLLALAWPHAQARSKARGKAAAESPTTPQTGKVTLKLQDMALREVFDMLSRQERLNIVLSKGVEGQVSINLYDMAIPQAIQSVAEAAGYAAEYRNGTYFIVDRKDLGANSVAGGTVVRSFKVQYSNPKQVAELLAKHLSRNGKITPLIERNLLLVEDQPEFMGRVEALLKELDAEPKQILIEARILEITLDKNETFGVDWSRVFGSGGTSKLGTQGLANKASAGLFFNLVNDNLNVYLSALSANGRVQTLSTPRLLALENQQASAVIGDRIGYKVTTTTNQVTSESIQFLDTGVILKVTPSVDQQGRVLMQIHPEVSSATITLGIPSKKSTEVTTQLLCEDGQSIFIGGLIKRNVTRRNSGVPLLREVPGVGKFFSSSEDVASVTETVVIISPRIVRNAADALAAAPAETLEPDAPLMQPGGLRMDLTAK</sequence>
<keyword evidence="10" id="KW-1185">Reference proteome</keyword>
<dbReference type="Gene3D" id="3.30.1370.130">
    <property type="match status" value="1"/>
</dbReference>
<dbReference type="InterPro" id="IPR050810">
    <property type="entry name" value="Bact_Secretion_Sys_Channel"/>
</dbReference>
<dbReference type="RefSeq" id="WP_210811039.1">
    <property type="nucleotide sequence ID" value="NZ_JAGQDG010000008.1"/>
</dbReference>
<comment type="similarity">
    <text evidence="6">Belongs to the bacterial secretin family.</text>
</comment>
<dbReference type="EMBL" id="JAGQDG010000008">
    <property type="protein sequence ID" value="MBQ0937488.1"/>
    <property type="molecule type" value="Genomic_DNA"/>
</dbReference>
<dbReference type="InterPro" id="IPR001775">
    <property type="entry name" value="GspD/PilQ"/>
</dbReference>
<evidence type="ECO:0000256" key="7">
    <source>
        <dbReference type="RuleBase" id="RU004004"/>
    </source>
</evidence>
<evidence type="ECO:0000259" key="8">
    <source>
        <dbReference type="SMART" id="SM00965"/>
    </source>
</evidence>
<keyword evidence="4" id="KW-0472">Membrane</keyword>
<dbReference type="InterPro" id="IPR011662">
    <property type="entry name" value="Secretin/TonB_short_N"/>
</dbReference>
<keyword evidence="2 7" id="KW-0813">Transport</keyword>
<dbReference type="InterPro" id="IPR038591">
    <property type="entry name" value="NolW-like_sf"/>
</dbReference>
<dbReference type="Pfam" id="PF00263">
    <property type="entry name" value="Secretin"/>
    <property type="match status" value="1"/>
</dbReference>
<name>A0ABS5E273_9BURK</name>
<evidence type="ECO:0000256" key="5">
    <source>
        <dbReference type="ARBA" id="ARBA00023237"/>
    </source>
</evidence>
<dbReference type="PANTHER" id="PTHR30332:SF24">
    <property type="entry name" value="SECRETIN GSPD-RELATED"/>
    <property type="match status" value="1"/>
</dbReference>
<dbReference type="Pfam" id="PF03958">
    <property type="entry name" value="Secretin_N"/>
    <property type="match status" value="1"/>
</dbReference>
<proteinExistence type="inferred from homology"/>
<dbReference type="InterPro" id="IPR004846">
    <property type="entry name" value="T2SS/T3SS_dom"/>
</dbReference>
<keyword evidence="5" id="KW-0998">Cell outer membrane</keyword>
<organism evidence="9 10">
    <name type="scientific">Ideonella paludis</name>
    <dbReference type="NCBI Taxonomy" id="1233411"/>
    <lineage>
        <taxon>Bacteria</taxon>
        <taxon>Pseudomonadati</taxon>
        <taxon>Pseudomonadota</taxon>
        <taxon>Betaproteobacteria</taxon>
        <taxon>Burkholderiales</taxon>
        <taxon>Sphaerotilaceae</taxon>
        <taxon>Ideonella</taxon>
    </lineage>
</organism>
<evidence type="ECO:0000256" key="4">
    <source>
        <dbReference type="ARBA" id="ARBA00023136"/>
    </source>
</evidence>
<dbReference type="SMART" id="SM00965">
    <property type="entry name" value="STN"/>
    <property type="match status" value="1"/>
</dbReference>
<comment type="subcellular location">
    <subcellularLocation>
        <location evidence="7">Cell outer membrane</location>
    </subcellularLocation>
    <subcellularLocation>
        <location evidence="1">Membrane</location>
    </subcellularLocation>
</comment>
<gene>
    <name evidence="9" type="ORF">KAK11_19335</name>
</gene>
<evidence type="ECO:0000256" key="3">
    <source>
        <dbReference type="ARBA" id="ARBA00022729"/>
    </source>
</evidence>
<evidence type="ECO:0000256" key="2">
    <source>
        <dbReference type="ARBA" id="ARBA00022448"/>
    </source>
</evidence>
<protein>
    <submittedName>
        <fullName evidence="9">Type II secretion system protein GspD</fullName>
    </submittedName>
</protein>
<dbReference type="Proteomes" id="UP000672097">
    <property type="component" value="Unassembled WGS sequence"/>
</dbReference>
<accession>A0ABS5E273</accession>
<comment type="caution">
    <text evidence="9">The sequence shown here is derived from an EMBL/GenBank/DDBJ whole genome shotgun (WGS) entry which is preliminary data.</text>
</comment>
<evidence type="ECO:0000313" key="9">
    <source>
        <dbReference type="EMBL" id="MBQ0937488.1"/>
    </source>
</evidence>
<reference evidence="9 10" key="1">
    <citation type="submission" date="2021-04" db="EMBL/GenBank/DDBJ databases">
        <title>The genome sequence of type strain Ideonella paludis KCTC 32238.</title>
        <authorList>
            <person name="Liu Y."/>
        </authorList>
    </citation>
    <scope>NUCLEOTIDE SEQUENCE [LARGE SCALE GENOMIC DNA]</scope>
    <source>
        <strain evidence="9 10">KCTC 32238</strain>
    </source>
</reference>
<dbReference type="PRINTS" id="PR00811">
    <property type="entry name" value="BCTERIALGSPD"/>
</dbReference>